<reference evidence="6" key="1">
    <citation type="submission" date="2013-06" db="EMBL/GenBank/DDBJ databases">
        <authorList>
            <person name="Weinstock G."/>
            <person name="Sodergren E."/>
            <person name="Clifton S."/>
            <person name="Fulton L."/>
            <person name="Fulton B."/>
            <person name="Courtney L."/>
            <person name="Fronick C."/>
            <person name="Harrison M."/>
            <person name="Strong C."/>
            <person name="Farmer C."/>
            <person name="Delahaunty K."/>
            <person name="Markovic C."/>
            <person name="Hall O."/>
            <person name="Minx P."/>
            <person name="Tomlinson C."/>
            <person name="Mitreva M."/>
            <person name="Nelson J."/>
            <person name="Hou S."/>
            <person name="Wollam A."/>
            <person name="Pepin K.H."/>
            <person name="Johnson M."/>
            <person name="Bhonagiri V."/>
            <person name="Nash W.E."/>
            <person name="Warren W."/>
            <person name="Chinwalla A."/>
            <person name="Mardis E.R."/>
            <person name="Wilson R.K."/>
        </authorList>
    </citation>
    <scope>NUCLEOTIDE SEQUENCE [LARGE SCALE GENOMIC DNA]</scope>
    <source>
        <strain evidence="6">ATCC 49176</strain>
    </source>
</reference>
<dbReference type="GeneID" id="84817959"/>
<dbReference type="Gene3D" id="3.40.1350.10">
    <property type="match status" value="1"/>
</dbReference>
<dbReference type="HOGENOM" id="CLU_164611_0_0_9"/>
<comment type="caution">
    <text evidence="6">The sequence shown here is derived from an EMBL/GenBank/DDBJ whole genome shotgun (WGS) entry which is preliminary data.</text>
</comment>
<organism evidence="6 7">
    <name type="scientific">Abiotrophia defectiva ATCC 49176</name>
    <dbReference type="NCBI Taxonomy" id="592010"/>
    <lineage>
        <taxon>Bacteria</taxon>
        <taxon>Bacillati</taxon>
        <taxon>Bacillota</taxon>
        <taxon>Bacilli</taxon>
        <taxon>Lactobacillales</taxon>
        <taxon>Aerococcaceae</taxon>
        <taxon>Abiotrophia</taxon>
    </lineage>
</organism>
<protein>
    <submittedName>
        <fullName evidence="6">VRR-NUC domain protein</fullName>
    </submittedName>
</protein>
<keyword evidence="3" id="KW-0378">Hydrolase</keyword>
<dbReference type="AlphaFoldDB" id="W1Q2K8"/>
<dbReference type="eggNOG" id="ENOG50336TD">
    <property type="taxonomic scope" value="Bacteria"/>
</dbReference>
<evidence type="ECO:0000256" key="4">
    <source>
        <dbReference type="ARBA" id="ARBA00029354"/>
    </source>
</evidence>
<evidence type="ECO:0000256" key="1">
    <source>
        <dbReference type="ARBA" id="ARBA00001946"/>
    </source>
</evidence>
<dbReference type="RefSeq" id="WP_023392099.1">
    <property type="nucleotide sequence ID" value="NZ_KI535340.1"/>
</dbReference>
<name>W1Q2K8_ABIDE</name>
<feature type="domain" description="VRR-NUC" evidence="5">
    <location>
        <begin position="2"/>
        <end position="84"/>
    </location>
</feature>
<evidence type="ECO:0000259" key="5">
    <source>
        <dbReference type="SMART" id="SM00990"/>
    </source>
</evidence>
<dbReference type="GO" id="GO:0003676">
    <property type="term" value="F:nucleic acid binding"/>
    <property type="evidence" value="ECO:0007669"/>
    <property type="project" value="InterPro"/>
</dbReference>
<comment type="cofactor">
    <cofactor evidence="1">
        <name>Mg(2+)</name>
        <dbReference type="ChEBI" id="CHEBI:18420"/>
    </cofactor>
</comment>
<proteinExistence type="predicted"/>
<evidence type="ECO:0000256" key="3">
    <source>
        <dbReference type="ARBA" id="ARBA00022801"/>
    </source>
</evidence>
<sequence>MLPEKKVENEIKKYLDHIGAYHIKIHGSAFMPAGTPDILACVKGVFVGIEVKKPKGGRVSDLQKLKIKQIEQAGGIGIVANDVLVVQERFEREHLV</sequence>
<dbReference type="InterPro" id="IPR014883">
    <property type="entry name" value="VRR_NUC"/>
</dbReference>
<dbReference type="InterPro" id="IPR011335">
    <property type="entry name" value="Restrct_endonuc-II-like"/>
</dbReference>
<dbReference type="SMART" id="SM00990">
    <property type="entry name" value="VRR_NUC"/>
    <property type="match status" value="1"/>
</dbReference>
<dbReference type="GO" id="GO:0008821">
    <property type="term" value="F:crossover junction DNA endonuclease activity"/>
    <property type="evidence" value="ECO:0007669"/>
    <property type="project" value="UniProtKB-EC"/>
</dbReference>
<dbReference type="Pfam" id="PF01870">
    <property type="entry name" value="Hjc"/>
    <property type="match status" value="1"/>
</dbReference>
<evidence type="ECO:0000313" key="7">
    <source>
        <dbReference type="Proteomes" id="UP000019050"/>
    </source>
</evidence>
<accession>W1Q2K8</accession>
<dbReference type="InterPro" id="IPR002732">
    <property type="entry name" value="Hjc"/>
</dbReference>
<gene>
    <name evidence="6" type="ORF">GCWU000182_001457</name>
</gene>
<dbReference type="SUPFAM" id="SSF52980">
    <property type="entry name" value="Restriction endonuclease-like"/>
    <property type="match status" value="1"/>
</dbReference>
<dbReference type="STRING" id="592010.GCWU000182_001457"/>
<dbReference type="InterPro" id="IPR011856">
    <property type="entry name" value="tRNA_endonuc-like_dom_sf"/>
</dbReference>
<comment type="catalytic activity">
    <reaction evidence="4">
        <text>Endonucleolytic cleavage at a junction such as a reciprocal single-stranded crossover between two homologous DNA duplexes (Holliday junction).</text>
        <dbReference type="EC" id="3.1.21.10"/>
    </reaction>
</comment>
<keyword evidence="7" id="KW-1185">Reference proteome</keyword>
<keyword evidence="2" id="KW-0540">Nuclease</keyword>
<evidence type="ECO:0000256" key="2">
    <source>
        <dbReference type="ARBA" id="ARBA00022722"/>
    </source>
</evidence>
<evidence type="ECO:0000313" key="6">
    <source>
        <dbReference type="EMBL" id="ESK65296.1"/>
    </source>
</evidence>
<dbReference type="Proteomes" id="UP000019050">
    <property type="component" value="Unassembled WGS sequence"/>
</dbReference>
<dbReference type="EMBL" id="ACIN03000013">
    <property type="protein sequence ID" value="ESK65296.1"/>
    <property type="molecule type" value="Genomic_DNA"/>
</dbReference>